<dbReference type="Proteomes" id="UP001597419">
    <property type="component" value="Unassembled WGS sequence"/>
</dbReference>
<comment type="caution">
    <text evidence="1">The sequence shown here is derived from an EMBL/GenBank/DDBJ whole genome shotgun (WGS) entry which is preliminary data.</text>
</comment>
<accession>A0ABW5GKA9</accession>
<dbReference type="RefSeq" id="WP_345408819.1">
    <property type="nucleotide sequence ID" value="NZ_BAABHG010000031.1"/>
</dbReference>
<gene>
    <name evidence="1" type="ORF">ACFSYJ_22070</name>
</gene>
<name>A0ABW5GKA9_9PSEU</name>
<organism evidence="1 2">
    <name type="scientific">Amycolatopsis samaneae</name>
    <dbReference type="NCBI Taxonomy" id="664691"/>
    <lineage>
        <taxon>Bacteria</taxon>
        <taxon>Bacillati</taxon>
        <taxon>Actinomycetota</taxon>
        <taxon>Actinomycetes</taxon>
        <taxon>Pseudonocardiales</taxon>
        <taxon>Pseudonocardiaceae</taxon>
        <taxon>Amycolatopsis</taxon>
    </lineage>
</organism>
<sequence>MRERRNHGQASSTTDYVVAEQKGRLYPVIVAAAYALKRSPVWEYRRAPIDPLPLCEHLEQLAAQAAFFSTDAVNARLDGLLAASVELANVITVIHRRSRPGFRGAIDPRFHDDHQNALTTFDTAIRAFAAAARDDFGIPGTWHPITPRAAALRLDRRLRRDATP</sequence>
<protein>
    <submittedName>
        <fullName evidence="1">Uncharacterized protein</fullName>
    </submittedName>
</protein>
<evidence type="ECO:0000313" key="1">
    <source>
        <dbReference type="EMBL" id="MFD2461307.1"/>
    </source>
</evidence>
<dbReference type="EMBL" id="JBHUKU010000012">
    <property type="protein sequence ID" value="MFD2461307.1"/>
    <property type="molecule type" value="Genomic_DNA"/>
</dbReference>
<keyword evidence="2" id="KW-1185">Reference proteome</keyword>
<reference evidence="2" key="1">
    <citation type="journal article" date="2019" name="Int. J. Syst. Evol. Microbiol.">
        <title>The Global Catalogue of Microorganisms (GCM) 10K type strain sequencing project: providing services to taxonomists for standard genome sequencing and annotation.</title>
        <authorList>
            <consortium name="The Broad Institute Genomics Platform"/>
            <consortium name="The Broad Institute Genome Sequencing Center for Infectious Disease"/>
            <person name="Wu L."/>
            <person name="Ma J."/>
        </authorList>
    </citation>
    <scope>NUCLEOTIDE SEQUENCE [LARGE SCALE GENOMIC DNA]</scope>
    <source>
        <strain evidence="2">CGMCC 4.7643</strain>
    </source>
</reference>
<evidence type="ECO:0000313" key="2">
    <source>
        <dbReference type="Proteomes" id="UP001597419"/>
    </source>
</evidence>
<proteinExistence type="predicted"/>